<reference evidence="1" key="1">
    <citation type="submission" date="2023-07" db="EMBL/GenBank/DDBJ databases">
        <title>Chromosome-level genome assembly of Artemia franciscana.</title>
        <authorList>
            <person name="Jo E."/>
        </authorList>
    </citation>
    <scope>NUCLEOTIDE SEQUENCE</scope>
    <source>
        <tissue evidence="1">Whole body</tissue>
    </source>
</reference>
<dbReference type="Gene3D" id="3.60.10.10">
    <property type="entry name" value="Endonuclease/exonuclease/phosphatase"/>
    <property type="match status" value="1"/>
</dbReference>
<keyword evidence="2" id="KW-1185">Reference proteome</keyword>
<evidence type="ECO:0008006" key="3">
    <source>
        <dbReference type="Google" id="ProtNLM"/>
    </source>
</evidence>
<dbReference type="InterPro" id="IPR036691">
    <property type="entry name" value="Endo/exonu/phosph_ase_sf"/>
</dbReference>
<dbReference type="EMBL" id="JAVRJZ010000002">
    <property type="protein sequence ID" value="KAK2726223.1"/>
    <property type="molecule type" value="Genomic_DNA"/>
</dbReference>
<name>A0AA88LCE3_ARTSF</name>
<sequence>MAILSVYAPIRDSPDDAKDAFYFELQRILDSVQGHGIMSVAGDSNTTASKPDANAHGVTIRRTIKDRCSNNKRLLQVAKYNNLCLVDTQFEHKKHHLVT</sequence>
<dbReference type="AlphaFoldDB" id="A0AA88LCE3"/>
<dbReference type="Proteomes" id="UP001187531">
    <property type="component" value="Unassembled WGS sequence"/>
</dbReference>
<proteinExistence type="predicted"/>
<organism evidence="1 2">
    <name type="scientific">Artemia franciscana</name>
    <name type="common">Brine shrimp</name>
    <name type="synonym">Artemia sanfranciscana</name>
    <dbReference type="NCBI Taxonomy" id="6661"/>
    <lineage>
        <taxon>Eukaryota</taxon>
        <taxon>Metazoa</taxon>
        <taxon>Ecdysozoa</taxon>
        <taxon>Arthropoda</taxon>
        <taxon>Crustacea</taxon>
        <taxon>Branchiopoda</taxon>
        <taxon>Anostraca</taxon>
        <taxon>Artemiidae</taxon>
        <taxon>Artemia</taxon>
    </lineage>
</organism>
<comment type="caution">
    <text evidence="1">The sequence shown here is derived from an EMBL/GenBank/DDBJ whole genome shotgun (WGS) entry which is preliminary data.</text>
</comment>
<evidence type="ECO:0000313" key="2">
    <source>
        <dbReference type="Proteomes" id="UP001187531"/>
    </source>
</evidence>
<accession>A0AA88LCE3</accession>
<evidence type="ECO:0000313" key="1">
    <source>
        <dbReference type="EMBL" id="KAK2726223.1"/>
    </source>
</evidence>
<gene>
    <name evidence="1" type="ORF">QYM36_000616</name>
</gene>
<protein>
    <recommendedName>
        <fullName evidence="3">Endonuclease/exonuclease/phosphatase domain-containing protein</fullName>
    </recommendedName>
</protein>